<dbReference type="EMBL" id="CAJVQB010148587">
    <property type="protein sequence ID" value="CAG8855366.1"/>
    <property type="molecule type" value="Genomic_DNA"/>
</dbReference>
<sequence length="53" mass="5951">LVDLRKEIGEICEVVSDFNIPATYSYQNNIVFNSFDEALDASKPKISEIDEVA</sequence>
<accession>A0ABN7XKN5</accession>
<feature type="non-terminal residue" evidence="1">
    <location>
        <position position="53"/>
    </location>
</feature>
<comment type="caution">
    <text evidence="1">The sequence shown here is derived from an EMBL/GenBank/DDBJ whole genome shotgun (WGS) entry which is preliminary data.</text>
</comment>
<reference evidence="1 2" key="1">
    <citation type="submission" date="2021-06" db="EMBL/GenBank/DDBJ databases">
        <authorList>
            <person name="Kallberg Y."/>
            <person name="Tangrot J."/>
            <person name="Rosling A."/>
        </authorList>
    </citation>
    <scope>NUCLEOTIDE SEQUENCE [LARGE SCALE GENOMIC DNA]</scope>
    <source>
        <strain evidence="1 2">120-4 pot B 10/14</strain>
    </source>
</reference>
<evidence type="ECO:0000313" key="1">
    <source>
        <dbReference type="EMBL" id="CAG8855366.1"/>
    </source>
</evidence>
<organism evidence="1 2">
    <name type="scientific">Gigaspora margarita</name>
    <dbReference type="NCBI Taxonomy" id="4874"/>
    <lineage>
        <taxon>Eukaryota</taxon>
        <taxon>Fungi</taxon>
        <taxon>Fungi incertae sedis</taxon>
        <taxon>Mucoromycota</taxon>
        <taxon>Glomeromycotina</taxon>
        <taxon>Glomeromycetes</taxon>
        <taxon>Diversisporales</taxon>
        <taxon>Gigasporaceae</taxon>
        <taxon>Gigaspora</taxon>
    </lineage>
</organism>
<feature type="non-terminal residue" evidence="1">
    <location>
        <position position="1"/>
    </location>
</feature>
<proteinExistence type="predicted"/>
<name>A0ABN7XKN5_GIGMA</name>
<protein>
    <submittedName>
        <fullName evidence="1">40291_t:CDS:1</fullName>
    </submittedName>
</protein>
<gene>
    <name evidence="1" type="ORF">GMARGA_LOCUS44187</name>
</gene>
<evidence type="ECO:0000313" key="2">
    <source>
        <dbReference type="Proteomes" id="UP000789901"/>
    </source>
</evidence>
<keyword evidence="2" id="KW-1185">Reference proteome</keyword>
<dbReference type="Proteomes" id="UP000789901">
    <property type="component" value="Unassembled WGS sequence"/>
</dbReference>